<protein>
    <submittedName>
        <fullName evidence="1">Uncharacterized protein</fullName>
    </submittedName>
</protein>
<proteinExistence type="predicted"/>
<sequence length="102" mass="12031">MRGMVIDMDEAKLQTVAQIKLFLEGTHDIALKIPKAEQYRFIEKVLKRFGYTRLSRCDKGVMLRYLKRMTDLSRQQVTRLVERYGKSGRVVKKYSATKKLME</sequence>
<reference evidence="1 2" key="1">
    <citation type="submission" date="2019-07" db="EMBL/GenBank/DDBJ databases">
        <title>Active sludge and wastewater microbial communities from Klosterneuburg, Austria.</title>
        <authorList>
            <person name="Wagner M."/>
        </authorList>
    </citation>
    <scope>NUCLEOTIDE SEQUENCE [LARGE SCALE GENOMIC DNA]</scope>
    <source>
        <strain evidence="1 2">Nm2</strain>
    </source>
</reference>
<dbReference type="EMBL" id="VNHT01000020">
    <property type="protein sequence ID" value="TYP88653.1"/>
    <property type="molecule type" value="Genomic_DNA"/>
</dbReference>
<organism evidence="1 2">
    <name type="scientific">Nitrosomonas communis</name>
    <dbReference type="NCBI Taxonomy" id="44574"/>
    <lineage>
        <taxon>Bacteria</taxon>
        <taxon>Pseudomonadati</taxon>
        <taxon>Pseudomonadota</taxon>
        <taxon>Betaproteobacteria</taxon>
        <taxon>Nitrosomonadales</taxon>
        <taxon>Nitrosomonadaceae</taxon>
        <taxon>Nitrosomonas</taxon>
    </lineage>
</organism>
<evidence type="ECO:0000313" key="1">
    <source>
        <dbReference type="EMBL" id="TYP88653.1"/>
    </source>
</evidence>
<name>A0A5D3YCD6_9PROT</name>
<dbReference type="AlphaFoldDB" id="A0A5D3YCD6"/>
<gene>
    <name evidence="1" type="ORF">BCL69_10207</name>
</gene>
<accession>A0A5D3YCD6</accession>
<comment type="caution">
    <text evidence="1">The sequence shown here is derived from an EMBL/GenBank/DDBJ whole genome shotgun (WGS) entry which is preliminary data.</text>
</comment>
<dbReference type="Proteomes" id="UP000324176">
    <property type="component" value="Unassembled WGS sequence"/>
</dbReference>
<evidence type="ECO:0000313" key="2">
    <source>
        <dbReference type="Proteomes" id="UP000324176"/>
    </source>
</evidence>